<evidence type="ECO:0000313" key="12">
    <source>
        <dbReference type="Proteomes" id="UP000627838"/>
    </source>
</evidence>
<evidence type="ECO:0000256" key="2">
    <source>
        <dbReference type="ARBA" id="ARBA00022490"/>
    </source>
</evidence>
<dbReference type="EMBL" id="JADBDZ010000001">
    <property type="protein sequence ID" value="MBE1532313.1"/>
    <property type="molecule type" value="Genomic_DNA"/>
</dbReference>
<dbReference type="NCBIfam" id="TIGR00589">
    <property type="entry name" value="ogt"/>
    <property type="match status" value="1"/>
</dbReference>
<dbReference type="InterPro" id="IPR001497">
    <property type="entry name" value="MethylDNA_cys_MeTrfase_AS"/>
</dbReference>
<dbReference type="InterPro" id="IPR036631">
    <property type="entry name" value="MGMT_N_sf"/>
</dbReference>
<gene>
    <name evidence="11" type="ORF">H4W34_002146</name>
</gene>
<feature type="domain" description="Methylated-DNA-[protein]-cysteine S-methyltransferase DNA binding" evidence="9">
    <location>
        <begin position="91"/>
        <end position="170"/>
    </location>
</feature>
<dbReference type="Gene3D" id="1.10.10.10">
    <property type="entry name" value="Winged helix-like DNA-binding domain superfamily/Winged helix DNA-binding domain"/>
    <property type="match status" value="1"/>
</dbReference>
<keyword evidence="12" id="KW-1185">Reference proteome</keyword>
<comment type="subcellular location">
    <subcellularLocation>
        <location evidence="8">Cytoplasm</location>
    </subcellularLocation>
</comment>
<dbReference type="InterPro" id="IPR036388">
    <property type="entry name" value="WH-like_DNA-bd_sf"/>
</dbReference>
<evidence type="ECO:0000256" key="4">
    <source>
        <dbReference type="ARBA" id="ARBA00022679"/>
    </source>
</evidence>
<evidence type="ECO:0000256" key="5">
    <source>
        <dbReference type="ARBA" id="ARBA00022763"/>
    </source>
</evidence>
<dbReference type="GO" id="GO:0032259">
    <property type="term" value="P:methylation"/>
    <property type="evidence" value="ECO:0007669"/>
    <property type="project" value="UniProtKB-KW"/>
</dbReference>
<evidence type="ECO:0000256" key="7">
    <source>
        <dbReference type="ARBA" id="ARBA00049348"/>
    </source>
</evidence>
<reference evidence="11 12" key="1">
    <citation type="submission" date="2020-10" db="EMBL/GenBank/DDBJ databases">
        <title>Sequencing the genomes of 1000 actinobacteria strains.</title>
        <authorList>
            <person name="Klenk H.-P."/>
        </authorList>
    </citation>
    <scope>NUCLEOTIDE SEQUENCE [LARGE SCALE GENOMIC DNA]</scope>
    <source>
        <strain evidence="11 12">DSM 46744</strain>
    </source>
</reference>
<organism evidence="11 12">
    <name type="scientific">Actinomadura algeriensis</name>
    <dbReference type="NCBI Taxonomy" id="1679523"/>
    <lineage>
        <taxon>Bacteria</taxon>
        <taxon>Bacillati</taxon>
        <taxon>Actinomycetota</taxon>
        <taxon>Actinomycetes</taxon>
        <taxon>Streptosporangiales</taxon>
        <taxon>Thermomonosporaceae</taxon>
        <taxon>Actinomadura</taxon>
    </lineage>
</organism>
<comment type="caution">
    <text evidence="11">The sequence shown here is derived from an EMBL/GenBank/DDBJ whole genome shotgun (WGS) entry which is preliminary data.</text>
</comment>
<protein>
    <recommendedName>
        <fullName evidence="8">Methylated-DNA--protein-cysteine methyltransferase</fullName>
        <ecNumber evidence="8">2.1.1.63</ecNumber>
    </recommendedName>
    <alternativeName>
        <fullName evidence="8">6-O-methylguanine-DNA methyltransferase</fullName>
        <shortName evidence="8">MGMT</shortName>
    </alternativeName>
    <alternativeName>
        <fullName evidence="8">O-6-methylguanine-DNA-alkyltransferase</fullName>
    </alternativeName>
</protein>
<dbReference type="InterPro" id="IPR023546">
    <property type="entry name" value="MGMT"/>
</dbReference>
<comment type="catalytic activity">
    <reaction evidence="1 8">
        <text>a 4-O-methyl-thymidine in DNA + L-cysteinyl-[protein] = a thymidine in DNA + S-methyl-L-cysteinyl-[protein]</text>
        <dbReference type="Rhea" id="RHEA:53428"/>
        <dbReference type="Rhea" id="RHEA-COMP:10131"/>
        <dbReference type="Rhea" id="RHEA-COMP:10132"/>
        <dbReference type="Rhea" id="RHEA-COMP:13555"/>
        <dbReference type="Rhea" id="RHEA-COMP:13556"/>
        <dbReference type="ChEBI" id="CHEBI:29950"/>
        <dbReference type="ChEBI" id="CHEBI:82612"/>
        <dbReference type="ChEBI" id="CHEBI:137386"/>
        <dbReference type="ChEBI" id="CHEBI:137387"/>
        <dbReference type="EC" id="2.1.1.63"/>
    </reaction>
</comment>
<dbReference type="SUPFAM" id="SSF53155">
    <property type="entry name" value="Methylated DNA-protein cysteine methyltransferase domain"/>
    <property type="match status" value="1"/>
</dbReference>
<dbReference type="HAMAP" id="MF_00772">
    <property type="entry name" value="OGT"/>
    <property type="match status" value="1"/>
</dbReference>
<evidence type="ECO:0000259" key="9">
    <source>
        <dbReference type="Pfam" id="PF01035"/>
    </source>
</evidence>
<keyword evidence="4 8" id="KW-0808">Transferase</keyword>
<evidence type="ECO:0000313" key="11">
    <source>
        <dbReference type="EMBL" id="MBE1532313.1"/>
    </source>
</evidence>
<dbReference type="Proteomes" id="UP000627838">
    <property type="component" value="Unassembled WGS sequence"/>
</dbReference>
<proteinExistence type="inferred from homology"/>
<dbReference type="GO" id="GO:0003908">
    <property type="term" value="F:methylated-DNA-[protein]-cysteine S-methyltransferase activity"/>
    <property type="evidence" value="ECO:0007669"/>
    <property type="project" value="UniProtKB-EC"/>
</dbReference>
<comment type="function">
    <text evidence="8">Involved in the cellular defense against the biological effects of O6-methylguanine (O6-MeG) and O4-methylthymine (O4-MeT) in DNA. Repairs the methylated nucleobase in DNA by stoichiometrically transferring the methyl group to a cysteine residue in the enzyme. This is a suicide reaction: the enzyme is irreversibly inactivated.</text>
</comment>
<dbReference type="Pfam" id="PF01035">
    <property type="entry name" value="DNA_binding_1"/>
    <property type="match status" value="1"/>
</dbReference>
<comment type="miscellaneous">
    <text evidence="8">This enzyme catalyzes only one turnover and therefore is not strictly catalytic. According to one definition, an enzyme is a biocatalyst that acts repeatedly and over many reaction cycles.</text>
</comment>
<feature type="active site" description="Nucleophile; methyl group acceptor" evidence="8">
    <location>
        <position position="142"/>
    </location>
</feature>
<dbReference type="InterPro" id="IPR036217">
    <property type="entry name" value="MethylDNA_cys_MeTrfase_DNAb"/>
</dbReference>
<sequence>MQTAHTHTAHTHTAHTVLESKVGPLTVVVTDGAVSGLYMHEQRHRPPQETFGFPVDDPGERPFAQVAEQLAAYFAGDLTEFDVPLALNGTPFQQRVWAALQEIPYGETVTYGELAREIGSPTASRAVGLANGKNPVGVIVPCHRVVGSNGDLTGYGGGIDRKRYLLGFEREVRHGSAPALF</sequence>
<keyword evidence="5 8" id="KW-0227">DNA damage</keyword>
<dbReference type="PANTHER" id="PTHR10815">
    <property type="entry name" value="METHYLATED-DNA--PROTEIN-CYSTEINE METHYLTRANSFERASE"/>
    <property type="match status" value="1"/>
</dbReference>
<dbReference type="CDD" id="cd06445">
    <property type="entry name" value="ATase"/>
    <property type="match status" value="1"/>
</dbReference>
<name>A0ABR9JP15_9ACTN</name>
<keyword evidence="2 8" id="KW-0963">Cytoplasm</keyword>
<comment type="catalytic activity">
    <reaction evidence="7 8">
        <text>a 6-O-methyl-2'-deoxyguanosine in DNA + L-cysteinyl-[protein] = S-methyl-L-cysteinyl-[protein] + a 2'-deoxyguanosine in DNA</text>
        <dbReference type="Rhea" id="RHEA:24000"/>
        <dbReference type="Rhea" id="RHEA-COMP:10131"/>
        <dbReference type="Rhea" id="RHEA-COMP:10132"/>
        <dbReference type="Rhea" id="RHEA-COMP:11367"/>
        <dbReference type="Rhea" id="RHEA-COMP:11368"/>
        <dbReference type="ChEBI" id="CHEBI:29950"/>
        <dbReference type="ChEBI" id="CHEBI:82612"/>
        <dbReference type="ChEBI" id="CHEBI:85445"/>
        <dbReference type="ChEBI" id="CHEBI:85448"/>
        <dbReference type="EC" id="2.1.1.63"/>
    </reaction>
</comment>
<dbReference type="InterPro" id="IPR008332">
    <property type="entry name" value="MethylG_MeTrfase_N"/>
</dbReference>
<keyword evidence="6 8" id="KW-0234">DNA repair</keyword>
<dbReference type="PROSITE" id="PS00374">
    <property type="entry name" value="MGMT"/>
    <property type="match status" value="1"/>
</dbReference>
<accession>A0ABR9JP15</accession>
<dbReference type="RefSeq" id="WP_192759026.1">
    <property type="nucleotide sequence ID" value="NZ_JADBDZ010000001.1"/>
</dbReference>
<dbReference type="Pfam" id="PF02870">
    <property type="entry name" value="Methyltransf_1N"/>
    <property type="match status" value="1"/>
</dbReference>
<evidence type="ECO:0000256" key="1">
    <source>
        <dbReference type="ARBA" id="ARBA00001286"/>
    </source>
</evidence>
<evidence type="ECO:0000256" key="8">
    <source>
        <dbReference type="HAMAP-Rule" id="MF_00772"/>
    </source>
</evidence>
<dbReference type="PANTHER" id="PTHR10815:SF5">
    <property type="entry name" value="METHYLATED-DNA--PROTEIN-CYSTEINE METHYLTRANSFERASE"/>
    <property type="match status" value="1"/>
</dbReference>
<feature type="domain" description="Methylguanine DNA methyltransferase ribonuclease-like" evidence="10">
    <location>
        <begin position="15"/>
        <end position="87"/>
    </location>
</feature>
<dbReference type="InterPro" id="IPR014048">
    <property type="entry name" value="MethylDNA_cys_MeTrfase_DNA-bd"/>
</dbReference>
<keyword evidence="3 8" id="KW-0489">Methyltransferase</keyword>
<dbReference type="Gene3D" id="3.30.160.70">
    <property type="entry name" value="Methylated DNA-protein cysteine methyltransferase domain"/>
    <property type="match status" value="1"/>
</dbReference>
<evidence type="ECO:0000259" key="10">
    <source>
        <dbReference type="Pfam" id="PF02870"/>
    </source>
</evidence>
<dbReference type="SUPFAM" id="SSF46767">
    <property type="entry name" value="Methylated DNA-protein cysteine methyltransferase, C-terminal domain"/>
    <property type="match status" value="1"/>
</dbReference>
<comment type="similarity">
    <text evidence="8">Belongs to the MGMT family.</text>
</comment>
<evidence type="ECO:0000256" key="3">
    <source>
        <dbReference type="ARBA" id="ARBA00022603"/>
    </source>
</evidence>
<dbReference type="EC" id="2.1.1.63" evidence="8"/>
<evidence type="ECO:0000256" key="6">
    <source>
        <dbReference type="ARBA" id="ARBA00023204"/>
    </source>
</evidence>